<evidence type="ECO:0000256" key="8">
    <source>
        <dbReference type="ARBA" id="ARBA00022777"/>
    </source>
</evidence>
<name>A0A401JGX0_9PROT</name>
<accession>A0A401JGX0</accession>
<evidence type="ECO:0000256" key="11">
    <source>
        <dbReference type="ARBA" id="ARBA00023012"/>
    </source>
</evidence>
<evidence type="ECO:0000256" key="4">
    <source>
        <dbReference type="ARBA" id="ARBA00022553"/>
    </source>
</evidence>
<reference evidence="16 17" key="1">
    <citation type="journal article" date="2019" name="Front. Microbiol.">
        <title>Genomes of Neutrophilic Sulfur-Oxidizing Chemolithoautotrophs Representing 9 Proteobacterial Species From 8 Genera.</title>
        <authorList>
            <person name="Watanabe T."/>
            <person name="Kojima H."/>
            <person name="Umezawa K."/>
            <person name="Hori C."/>
            <person name="Takasuka T.E."/>
            <person name="Kato Y."/>
            <person name="Fukui M."/>
        </authorList>
    </citation>
    <scope>NUCLEOTIDE SEQUENCE [LARGE SCALE GENOMIC DNA]</scope>
    <source>
        <strain evidence="16 17">TTN</strain>
    </source>
</reference>
<dbReference type="InterPro" id="IPR036097">
    <property type="entry name" value="HisK_dim/P_sf"/>
</dbReference>
<comment type="function">
    <text evidence="13">Member of the two-component regulatory system KdpD/KdpE involved in the regulation of the kdp operon. KdpD may function as a membrane-associated protein kinase that phosphorylates KdpE in response to environmental signals.</text>
</comment>
<keyword evidence="11" id="KW-0902">Two-component regulatory system</keyword>
<dbReference type="CDD" id="cd00082">
    <property type="entry name" value="HisKA"/>
    <property type="match status" value="1"/>
</dbReference>
<dbReference type="SUPFAM" id="SSF52402">
    <property type="entry name" value="Adenine nucleotide alpha hydrolases-like"/>
    <property type="match status" value="1"/>
</dbReference>
<evidence type="ECO:0000256" key="2">
    <source>
        <dbReference type="ARBA" id="ARBA00004141"/>
    </source>
</evidence>
<dbReference type="SMART" id="SM00388">
    <property type="entry name" value="HisKA"/>
    <property type="match status" value="1"/>
</dbReference>
<dbReference type="Pfam" id="PF02518">
    <property type="entry name" value="HATPase_c"/>
    <property type="match status" value="1"/>
</dbReference>
<proteinExistence type="predicted"/>
<dbReference type="FunFam" id="3.30.565.10:FF:000042">
    <property type="entry name" value="Two-component sensor histidine kinase KdpD"/>
    <property type="match status" value="1"/>
</dbReference>
<evidence type="ECO:0000256" key="3">
    <source>
        <dbReference type="ARBA" id="ARBA00012438"/>
    </source>
</evidence>
<dbReference type="CDD" id="cd00075">
    <property type="entry name" value="HATPase"/>
    <property type="match status" value="1"/>
</dbReference>
<evidence type="ECO:0000256" key="14">
    <source>
        <dbReference type="SAM" id="Phobius"/>
    </source>
</evidence>
<dbReference type="Pfam" id="PF00512">
    <property type="entry name" value="HisKA"/>
    <property type="match status" value="1"/>
</dbReference>
<dbReference type="InterPro" id="IPR036890">
    <property type="entry name" value="HATPase_C_sf"/>
</dbReference>
<dbReference type="Pfam" id="PF02702">
    <property type="entry name" value="KdpD"/>
    <property type="match status" value="1"/>
</dbReference>
<dbReference type="Gene3D" id="3.40.50.300">
    <property type="entry name" value="P-loop containing nucleotide triphosphate hydrolases"/>
    <property type="match status" value="1"/>
</dbReference>
<protein>
    <recommendedName>
        <fullName evidence="3">histidine kinase</fullName>
        <ecNumber evidence="3">2.7.13.3</ecNumber>
    </recommendedName>
</protein>
<comment type="catalytic activity">
    <reaction evidence="1">
        <text>ATP + protein L-histidine = ADP + protein N-phospho-L-histidine.</text>
        <dbReference type="EC" id="2.7.13.3"/>
    </reaction>
</comment>
<feature type="transmembrane region" description="Helical" evidence="14">
    <location>
        <begin position="450"/>
        <end position="467"/>
    </location>
</feature>
<sequence>MTDQRPNPDALLDKILREEEKAQRGKLKIFFGASAGVGKTYSMLSAARQLRAQGRDVVVGIVETHGRSETMALLDGLEVLPLREVEYRGKILREFDLDGALKRKPALILVDELAHSNVEGSRHPKRWQDIEELLAAGIDVLTTVNVQHLETLNDIVGSITGIRVQETVPDKAFDQADEVVLVDITPDELLQRLKEGKVYLPQQAEGAIRNFFRKGNLIALRELSLRRTADRVDDQMRTYRLEQSIETVWQTKGSLLVCVGPHRGSKKIVRSASRIASQLDVDWHAVYVETPRLQRLPEAERARILSTLRLAHELGANTATLAGQDVAETVVDYARSHNLGKIIVGRDSVKSWLPWKRSFADRIGQLSSDMDVIQIAQESPEDRLRSPAERRVWREGSGTSWPSYVWAVAVCAATTVLATQVLPYFDLANVVMLFLLAVVLVAVRFGRGPAVMASFVSVALFDFFLVPPRLSFAVSDVQYLLTFAVMLSVALIIGQLTASLQYQARVASQRESRLRALYEMARDLSAVLLPEQIIVLSHKFVESTFGVKVGVLLADEHDKLQAPVMIDDAGPVSAIDYGIAQWSFDHAEPAGFGTDTLPGSPMLYLPLIAPMRTRGVLAVEPINPRWLMIPEQRRQLDAFAALIATALERVHYIQVAQEATLRIESERLRNSVLSALSHDLRTPLTALVGLADALTLTKPALNGAQFEMAGAIREQAFRMNALVNNLLDMARLQAGDVKLNRQWQPLEEVVGSALKAREQQLSSHRIHVALPPDLPLLEFDAVLIERVFCNLLENAAKYTPPGSEIRVEARIEGYEVQISVSDNGPGLPPGKEEAIFEKFTRGERESVTPGVGLGLAICRAIVEAHKGRIWAENIPAGGARFIFTLPRGMPPTLTDFLEDERPEHAGPKPE</sequence>
<dbReference type="GO" id="GO:0042802">
    <property type="term" value="F:identical protein binding"/>
    <property type="evidence" value="ECO:0007669"/>
    <property type="project" value="UniProtKB-ARBA"/>
</dbReference>
<dbReference type="PROSITE" id="PS50109">
    <property type="entry name" value="HIS_KIN"/>
    <property type="match status" value="1"/>
</dbReference>
<dbReference type="PANTHER" id="PTHR45569">
    <property type="entry name" value="SENSOR PROTEIN KDPD"/>
    <property type="match status" value="1"/>
</dbReference>
<dbReference type="PRINTS" id="PR00344">
    <property type="entry name" value="BCTRLSENSOR"/>
</dbReference>
<dbReference type="InterPro" id="IPR025201">
    <property type="entry name" value="KdpD_TM"/>
</dbReference>
<dbReference type="Gene3D" id="3.30.565.10">
    <property type="entry name" value="Histidine kinase-like ATPase, C-terminal domain"/>
    <property type="match status" value="1"/>
</dbReference>
<feature type="domain" description="Histidine kinase" evidence="15">
    <location>
        <begin position="675"/>
        <end position="889"/>
    </location>
</feature>
<dbReference type="GO" id="GO:0000155">
    <property type="term" value="F:phosphorelay sensor kinase activity"/>
    <property type="evidence" value="ECO:0007669"/>
    <property type="project" value="InterPro"/>
</dbReference>
<evidence type="ECO:0000256" key="1">
    <source>
        <dbReference type="ARBA" id="ARBA00000085"/>
    </source>
</evidence>
<organism evidence="16 17">
    <name type="scientific">Sulfuriferula multivorans</name>
    <dbReference type="NCBI Taxonomy" id="1559896"/>
    <lineage>
        <taxon>Bacteria</taxon>
        <taxon>Pseudomonadati</taxon>
        <taxon>Pseudomonadota</taxon>
        <taxon>Betaproteobacteria</taxon>
        <taxon>Nitrosomonadales</taxon>
        <taxon>Sulfuricellaceae</taxon>
        <taxon>Sulfuriferula</taxon>
    </lineage>
</organism>
<keyword evidence="6 14" id="KW-0812">Transmembrane</keyword>
<dbReference type="InterPro" id="IPR003018">
    <property type="entry name" value="GAF"/>
</dbReference>
<keyword evidence="17" id="KW-1185">Reference proteome</keyword>
<keyword evidence="12 14" id="KW-0472">Membrane</keyword>
<dbReference type="Gene3D" id="1.20.120.620">
    <property type="entry name" value="Backbone structure of the membrane domain of e. Coli histidine kinase receptor kdpd"/>
    <property type="match status" value="1"/>
</dbReference>
<dbReference type="GO" id="GO:0005737">
    <property type="term" value="C:cytoplasm"/>
    <property type="evidence" value="ECO:0007669"/>
    <property type="project" value="UniProtKB-ARBA"/>
</dbReference>
<evidence type="ECO:0000256" key="12">
    <source>
        <dbReference type="ARBA" id="ARBA00023136"/>
    </source>
</evidence>
<dbReference type="RefSeq" id="WP_124705673.1">
    <property type="nucleotide sequence ID" value="NZ_BGOW01000029.1"/>
</dbReference>
<dbReference type="InterPro" id="IPR003852">
    <property type="entry name" value="Sig_transdc_His_kinase_KdpD_N"/>
</dbReference>
<evidence type="ECO:0000256" key="7">
    <source>
        <dbReference type="ARBA" id="ARBA00022741"/>
    </source>
</evidence>
<dbReference type="Pfam" id="PF13492">
    <property type="entry name" value="GAF_3"/>
    <property type="match status" value="1"/>
</dbReference>
<dbReference type="Gene3D" id="3.40.50.620">
    <property type="entry name" value="HUPs"/>
    <property type="match status" value="1"/>
</dbReference>
<dbReference type="Gene3D" id="1.10.287.130">
    <property type="match status" value="1"/>
</dbReference>
<dbReference type="InterPro" id="IPR004358">
    <property type="entry name" value="Sig_transdc_His_kin-like_C"/>
</dbReference>
<dbReference type="FunFam" id="3.40.50.300:FF:000483">
    <property type="entry name" value="Sensor histidine kinase KdpD"/>
    <property type="match status" value="1"/>
</dbReference>
<evidence type="ECO:0000313" key="16">
    <source>
        <dbReference type="EMBL" id="GBL46891.1"/>
    </source>
</evidence>
<dbReference type="SUPFAM" id="SSF47384">
    <property type="entry name" value="Homodimeric domain of signal transducing histidine kinase"/>
    <property type="match status" value="1"/>
</dbReference>
<dbReference type="EMBL" id="BGOW01000029">
    <property type="protein sequence ID" value="GBL46891.1"/>
    <property type="molecule type" value="Genomic_DNA"/>
</dbReference>
<dbReference type="SUPFAM" id="SSF55781">
    <property type="entry name" value="GAF domain-like"/>
    <property type="match status" value="1"/>
</dbReference>
<dbReference type="Pfam" id="PF13493">
    <property type="entry name" value="DUF4118"/>
    <property type="match status" value="1"/>
</dbReference>
<keyword evidence="16" id="KW-0407">Ion channel</keyword>
<keyword evidence="9" id="KW-0067">ATP-binding</keyword>
<dbReference type="OrthoDB" id="9806130at2"/>
<dbReference type="InterPro" id="IPR005467">
    <property type="entry name" value="His_kinase_dom"/>
</dbReference>
<dbReference type="EC" id="2.7.13.3" evidence="3"/>
<dbReference type="InterPro" id="IPR038318">
    <property type="entry name" value="KdpD_sf"/>
</dbReference>
<evidence type="ECO:0000256" key="6">
    <source>
        <dbReference type="ARBA" id="ARBA00022692"/>
    </source>
</evidence>
<comment type="subcellular location">
    <subcellularLocation>
        <location evidence="2">Membrane</location>
        <topology evidence="2">Multi-pass membrane protein</topology>
    </subcellularLocation>
</comment>
<evidence type="ECO:0000256" key="10">
    <source>
        <dbReference type="ARBA" id="ARBA00022989"/>
    </source>
</evidence>
<comment type="caution">
    <text evidence="16">The sequence shown here is derived from an EMBL/GenBank/DDBJ whole genome shotgun (WGS) entry which is preliminary data.</text>
</comment>
<feature type="transmembrane region" description="Helical" evidence="14">
    <location>
        <begin position="479"/>
        <end position="500"/>
    </location>
</feature>
<dbReference type="Proteomes" id="UP000286806">
    <property type="component" value="Unassembled WGS sequence"/>
</dbReference>
<feature type="transmembrane region" description="Helical" evidence="14">
    <location>
        <begin position="424"/>
        <end position="443"/>
    </location>
</feature>
<dbReference type="PANTHER" id="PTHR45569:SF1">
    <property type="entry name" value="SENSOR PROTEIN KDPD"/>
    <property type="match status" value="1"/>
</dbReference>
<dbReference type="InterPro" id="IPR029016">
    <property type="entry name" value="GAF-like_dom_sf"/>
</dbReference>
<dbReference type="CDD" id="cd01987">
    <property type="entry name" value="USP_KdpD-like"/>
    <property type="match status" value="1"/>
</dbReference>
<keyword evidence="4" id="KW-0597">Phosphoprotein</keyword>
<keyword evidence="10 14" id="KW-1133">Transmembrane helix</keyword>
<feature type="transmembrane region" description="Helical" evidence="14">
    <location>
        <begin position="401"/>
        <end position="418"/>
    </location>
</feature>
<dbReference type="InterPro" id="IPR014729">
    <property type="entry name" value="Rossmann-like_a/b/a_fold"/>
</dbReference>
<dbReference type="Gene3D" id="3.30.450.40">
    <property type="match status" value="1"/>
</dbReference>
<evidence type="ECO:0000259" key="15">
    <source>
        <dbReference type="PROSITE" id="PS50109"/>
    </source>
</evidence>
<gene>
    <name evidence="16" type="ORF">SFMTTN_2717</name>
</gene>
<dbReference type="SMART" id="SM00387">
    <property type="entry name" value="HATPase_c"/>
    <property type="match status" value="1"/>
</dbReference>
<dbReference type="NCBIfam" id="NF007793">
    <property type="entry name" value="PRK10490.1"/>
    <property type="match status" value="1"/>
</dbReference>
<dbReference type="InterPro" id="IPR003594">
    <property type="entry name" value="HATPase_dom"/>
</dbReference>
<keyword evidence="16" id="KW-0406">Ion transport</keyword>
<dbReference type="GO" id="GO:0034220">
    <property type="term" value="P:monoatomic ion transmembrane transport"/>
    <property type="evidence" value="ECO:0007669"/>
    <property type="project" value="UniProtKB-KW"/>
</dbReference>
<evidence type="ECO:0000256" key="13">
    <source>
        <dbReference type="ARBA" id="ARBA00057300"/>
    </source>
</evidence>
<keyword evidence="5" id="KW-0808">Transferase</keyword>
<keyword evidence="16" id="KW-0813">Transport</keyword>
<evidence type="ECO:0000313" key="17">
    <source>
        <dbReference type="Proteomes" id="UP000286806"/>
    </source>
</evidence>
<dbReference type="GO" id="GO:0005524">
    <property type="term" value="F:ATP binding"/>
    <property type="evidence" value="ECO:0007669"/>
    <property type="project" value="UniProtKB-KW"/>
</dbReference>
<evidence type="ECO:0000256" key="9">
    <source>
        <dbReference type="ARBA" id="ARBA00022840"/>
    </source>
</evidence>
<dbReference type="AlphaFoldDB" id="A0A401JGX0"/>
<dbReference type="InterPro" id="IPR003661">
    <property type="entry name" value="HisK_dim/P_dom"/>
</dbReference>
<dbReference type="SUPFAM" id="SSF55874">
    <property type="entry name" value="ATPase domain of HSP90 chaperone/DNA topoisomerase II/histidine kinase"/>
    <property type="match status" value="1"/>
</dbReference>
<evidence type="ECO:0000256" key="5">
    <source>
        <dbReference type="ARBA" id="ARBA00022679"/>
    </source>
</evidence>
<dbReference type="GO" id="GO:0005886">
    <property type="term" value="C:plasma membrane"/>
    <property type="evidence" value="ECO:0007669"/>
    <property type="project" value="TreeGrafter"/>
</dbReference>
<keyword evidence="7" id="KW-0547">Nucleotide-binding</keyword>
<dbReference type="InterPro" id="IPR052023">
    <property type="entry name" value="Histidine_kinase_KdpD"/>
</dbReference>
<keyword evidence="8 16" id="KW-0418">Kinase</keyword>
<dbReference type="InterPro" id="IPR027417">
    <property type="entry name" value="P-loop_NTPase"/>
</dbReference>
<dbReference type="SUPFAM" id="SSF52540">
    <property type="entry name" value="P-loop containing nucleoside triphosphate hydrolases"/>
    <property type="match status" value="1"/>
</dbReference>